<dbReference type="EMBL" id="CAJVCH010258536">
    <property type="protein sequence ID" value="CAG7733880.1"/>
    <property type="molecule type" value="Genomic_DNA"/>
</dbReference>
<name>A0A8J2P6L0_9HEXA</name>
<proteinExistence type="predicted"/>
<comment type="caution">
    <text evidence="1">The sequence shown here is derived from an EMBL/GenBank/DDBJ whole genome shotgun (WGS) entry which is preliminary data.</text>
</comment>
<sequence>MLFAFIDLLDEITVTLNEALDTAFETLTGLNTSMFRLFMLTVHFRFVHQQLPFRREQAHDHVSSLLNNLARLSASTATTTSSAVVHYQLSQRDHRLLQLFLPATALSVLYVAA</sequence>
<evidence type="ECO:0000313" key="1">
    <source>
        <dbReference type="EMBL" id="CAG7733880.1"/>
    </source>
</evidence>
<accession>A0A8J2P6L0</accession>
<dbReference type="AlphaFoldDB" id="A0A8J2P6L0"/>
<gene>
    <name evidence="1" type="ORF">AFUS01_LOCUS22301</name>
</gene>
<reference evidence="1" key="1">
    <citation type="submission" date="2021-06" db="EMBL/GenBank/DDBJ databases">
        <authorList>
            <person name="Hodson N. C."/>
            <person name="Mongue J. A."/>
            <person name="Jaron S. K."/>
        </authorList>
    </citation>
    <scope>NUCLEOTIDE SEQUENCE</scope>
</reference>
<dbReference type="Proteomes" id="UP000708208">
    <property type="component" value="Unassembled WGS sequence"/>
</dbReference>
<keyword evidence="2" id="KW-1185">Reference proteome</keyword>
<evidence type="ECO:0000313" key="2">
    <source>
        <dbReference type="Proteomes" id="UP000708208"/>
    </source>
</evidence>
<protein>
    <submittedName>
        <fullName evidence="1">Uncharacterized protein</fullName>
    </submittedName>
</protein>
<organism evidence="1 2">
    <name type="scientific">Allacma fusca</name>
    <dbReference type="NCBI Taxonomy" id="39272"/>
    <lineage>
        <taxon>Eukaryota</taxon>
        <taxon>Metazoa</taxon>
        <taxon>Ecdysozoa</taxon>
        <taxon>Arthropoda</taxon>
        <taxon>Hexapoda</taxon>
        <taxon>Collembola</taxon>
        <taxon>Symphypleona</taxon>
        <taxon>Sminthuridae</taxon>
        <taxon>Allacma</taxon>
    </lineage>
</organism>